<organism evidence="2 3">
    <name type="scientific">Mycosarcoma maydis</name>
    <name type="common">Corn smut fungus</name>
    <name type="synonym">Ustilago maydis</name>
    <dbReference type="NCBI Taxonomy" id="5270"/>
    <lineage>
        <taxon>Eukaryota</taxon>
        <taxon>Fungi</taxon>
        <taxon>Dikarya</taxon>
        <taxon>Basidiomycota</taxon>
        <taxon>Ustilaginomycotina</taxon>
        <taxon>Ustilaginomycetes</taxon>
        <taxon>Ustilaginales</taxon>
        <taxon>Ustilaginaceae</taxon>
        <taxon>Mycosarcoma</taxon>
    </lineage>
</organism>
<dbReference type="VEuPathDB" id="FungiDB:UMAG_10774"/>
<dbReference type="STRING" id="237631.A0A0D1E731"/>
<reference evidence="2 3" key="1">
    <citation type="journal article" date="2006" name="Nature">
        <title>Insights from the genome of the biotrophic fungal plant pathogen Ustilago maydis.</title>
        <authorList>
            <person name="Kamper J."/>
            <person name="Kahmann R."/>
            <person name="Bolker M."/>
            <person name="Ma L.J."/>
            <person name="Brefort T."/>
            <person name="Saville B.J."/>
            <person name="Banuett F."/>
            <person name="Kronstad J.W."/>
            <person name="Gold S.E."/>
            <person name="Muller O."/>
            <person name="Perlin M.H."/>
            <person name="Wosten H.A."/>
            <person name="de Vries R."/>
            <person name="Ruiz-Herrera J."/>
            <person name="Reynaga-Pena C.G."/>
            <person name="Snetselaar K."/>
            <person name="McCann M."/>
            <person name="Perez-Martin J."/>
            <person name="Feldbrugge M."/>
            <person name="Basse C.W."/>
            <person name="Steinberg G."/>
            <person name="Ibeas J.I."/>
            <person name="Holloman W."/>
            <person name="Guzman P."/>
            <person name="Farman M."/>
            <person name="Stajich J.E."/>
            <person name="Sentandreu R."/>
            <person name="Gonzalez-Prieto J.M."/>
            <person name="Kennell J.C."/>
            <person name="Molina L."/>
            <person name="Schirawski J."/>
            <person name="Mendoza-Mendoza A."/>
            <person name="Greilinger D."/>
            <person name="Munch K."/>
            <person name="Rossel N."/>
            <person name="Scherer M."/>
            <person name="Vranes M."/>
            <person name="Ladendorf O."/>
            <person name="Vincon V."/>
            <person name="Fuchs U."/>
            <person name="Sandrock B."/>
            <person name="Meng S."/>
            <person name="Ho E.C."/>
            <person name="Cahill M.J."/>
            <person name="Boyce K.J."/>
            <person name="Klose J."/>
            <person name="Klosterman S.J."/>
            <person name="Deelstra H.J."/>
            <person name="Ortiz-Castellanos L."/>
            <person name="Li W."/>
            <person name="Sanchez-Alonso P."/>
            <person name="Schreier P.H."/>
            <person name="Hauser-Hahn I."/>
            <person name="Vaupel M."/>
            <person name="Koopmann E."/>
            <person name="Friedrich G."/>
            <person name="Voss H."/>
            <person name="Schluter T."/>
            <person name="Margolis J."/>
            <person name="Platt D."/>
            <person name="Swimmer C."/>
            <person name="Gnirke A."/>
            <person name="Chen F."/>
            <person name="Vysotskaia V."/>
            <person name="Mannhaupt G."/>
            <person name="Guldener U."/>
            <person name="Munsterkotter M."/>
            <person name="Haase D."/>
            <person name="Oesterheld M."/>
            <person name="Mewes H.W."/>
            <person name="Mauceli E.W."/>
            <person name="DeCaprio D."/>
            <person name="Wade C.M."/>
            <person name="Butler J."/>
            <person name="Young S."/>
            <person name="Jaffe D.B."/>
            <person name="Calvo S."/>
            <person name="Nusbaum C."/>
            <person name="Galagan J."/>
            <person name="Birren B.W."/>
        </authorList>
    </citation>
    <scope>NUCLEOTIDE SEQUENCE [LARGE SCALE GENOMIC DNA]</scope>
    <source>
        <strain evidence="3">DSM 14603 / FGSC 9021 / UM521</strain>
    </source>
</reference>
<dbReference type="OrthoDB" id="2551793at2759"/>
<evidence type="ECO:0000256" key="1">
    <source>
        <dbReference type="SAM" id="MobiDB-lite"/>
    </source>
</evidence>
<protein>
    <recommendedName>
        <fullName evidence="4">Reverse transcriptase Ty1/copia-type domain-containing protein</fullName>
    </recommendedName>
</protein>
<accession>A0A0D1E731</accession>
<evidence type="ECO:0000313" key="3">
    <source>
        <dbReference type="Proteomes" id="UP000000561"/>
    </source>
</evidence>
<feature type="compositionally biased region" description="Basic and acidic residues" evidence="1">
    <location>
        <begin position="233"/>
        <end position="248"/>
    </location>
</feature>
<sequence>MDAQSAGNRTSKICVALSAVEAELVAASEAARENMLFAHLLRDLGCGEVKPLLLTDSLGCCQVSKHPAKHWKLKHIDTRYLFVRNAVQDGDVAIKHIGTADYAADILTKSFQPKRLRKAVNRLGLVRPSRGRVEDTMVDQDPFGMVSAGSTENYVPSRGISSGSKINSAGSKINYVPPHGVLSGSKINYVPSPVVSVRSNEGRDEIALACSARVYHRNAHRPRPAQSEDESESGDRCPESQDEQFTKT</sequence>
<dbReference type="AlphaFoldDB" id="A0A0D1E731"/>
<dbReference type="CDD" id="cd09272">
    <property type="entry name" value="RNase_HI_RT_Ty1"/>
    <property type="match status" value="1"/>
</dbReference>
<feature type="region of interest" description="Disordered" evidence="1">
    <location>
        <begin position="217"/>
        <end position="248"/>
    </location>
</feature>
<dbReference type="EMBL" id="CM003143">
    <property type="protein sequence ID" value="KIS70225.1"/>
    <property type="molecule type" value="Genomic_DNA"/>
</dbReference>
<dbReference type="GeneID" id="23566759"/>
<evidence type="ECO:0008006" key="4">
    <source>
        <dbReference type="Google" id="ProtNLM"/>
    </source>
</evidence>
<dbReference type="Proteomes" id="UP000000561">
    <property type="component" value="Chromosome 4"/>
</dbReference>
<dbReference type="KEGG" id="uma:UMAG_10774"/>
<dbReference type="InParanoid" id="A0A0D1E731"/>
<gene>
    <name evidence="2" type="ORF">UMAG_10774</name>
</gene>
<keyword evidence="3" id="KW-1185">Reference proteome</keyword>
<name>A0A0D1E731_MYCMD</name>
<dbReference type="RefSeq" id="XP_011388376.1">
    <property type="nucleotide sequence ID" value="XM_011390074.1"/>
</dbReference>
<proteinExistence type="predicted"/>
<evidence type="ECO:0000313" key="2">
    <source>
        <dbReference type="EMBL" id="KIS70225.1"/>
    </source>
</evidence>